<dbReference type="GeneID" id="25257172"/>
<sequence length="142" mass="14451">MEGLEATPCSSSSSSSSGSSSRRRSFLLPAATPGPLLMLRGAPGAPRGPRVVMGAPRALLTRPALSSKGPLWRPWGAPEAPLVTAVPLGALLVISVPMGAPLVIAVPLGTPFRGPRGPLRGLRVPQATPPQGPPWGPPRGPL</sequence>
<feature type="region of interest" description="Disordered" evidence="1">
    <location>
        <begin position="1"/>
        <end position="26"/>
    </location>
</feature>
<evidence type="ECO:0000256" key="1">
    <source>
        <dbReference type="SAM" id="MobiDB-lite"/>
    </source>
</evidence>
<dbReference type="RefSeq" id="XP_013229600.1">
    <property type="nucleotide sequence ID" value="XM_013374146.1"/>
</dbReference>
<dbReference type="VEuPathDB" id="ToxoDB:ETH_00040660"/>
<feature type="compositionally biased region" description="Low complexity" evidence="1">
    <location>
        <begin position="10"/>
        <end position="20"/>
    </location>
</feature>
<dbReference type="Proteomes" id="UP000030747">
    <property type="component" value="Unassembled WGS sequence"/>
</dbReference>
<reference evidence="2" key="2">
    <citation type="submission" date="2013-10" db="EMBL/GenBank/DDBJ databases">
        <authorList>
            <person name="Aslett M."/>
        </authorList>
    </citation>
    <scope>NUCLEOTIDE SEQUENCE [LARGE SCALE GENOMIC DNA]</scope>
    <source>
        <strain evidence="2">Houghton</strain>
    </source>
</reference>
<proteinExistence type="predicted"/>
<evidence type="ECO:0000313" key="2">
    <source>
        <dbReference type="EMBL" id="CDJ38845.1"/>
    </source>
</evidence>
<gene>
    <name evidence="2" type="ORF">ETH_00040660</name>
</gene>
<feature type="region of interest" description="Disordered" evidence="1">
    <location>
        <begin position="115"/>
        <end position="142"/>
    </location>
</feature>
<reference evidence="2" key="1">
    <citation type="submission" date="2013-10" db="EMBL/GenBank/DDBJ databases">
        <title>Genomic analysis of the causative agents of coccidiosis in chickens.</title>
        <authorList>
            <person name="Reid A.J."/>
            <person name="Blake D."/>
            <person name="Billington K."/>
            <person name="Browne H."/>
            <person name="Dunn M."/>
            <person name="Hung S."/>
            <person name="Kawahara F."/>
            <person name="Miranda-Saavedra D."/>
            <person name="Mourier T."/>
            <person name="Nagra H."/>
            <person name="Otto T.D."/>
            <person name="Rawlings N."/>
            <person name="Sanchez A."/>
            <person name="Sanders M."/>
            <person name="Subramaniam C."/>
            <person name="Tay Y."/>
            <person name="Dear P."/>
            <person name="Doerig C."/>
            <person name="Gruber A."/>
            <person name="Parkinson J."/>
            <person name="Shirley M."/>
            <person name="Wan K.L."/>
            <person name="Berriman M."/>
            <person name="Tomley F."/>
            <person name="Pain A."/>
        </authorList>
    </citation>
    <scope>NUCLEOTIDE SEQUENCE [LARGE SCALE GENOMIC DNA]</scope>
    <source>
        <strain evidence="2">Houghton</strain>
    </source>
</reference>
<feature type="compositionally biased region" description="Pro residues" evidence="1">
    <location>
        <begin position="127"/>
        <end position="142"/>
    </location>
</feature>
<protein>
    <submittedName>
        <fullName evidence="2">Uncharacterized protein</fullName>
    </submittedName>
</protein>
<organism evidence="2 3">
    <name type="scientific">Eimeria tenella</name>
    <name type="common">Coccidian parasite</name>
    <dbReference type="NCBI Taxonomy" id="5802"/>
    <lineage>
        <taxon>Eukaryota</taxon>
        <taxon>Sar</taxon>
        <taxon>Alveolata</taxon>
        <taxon>Apicomplexa</taxon>
        <taxon>Conoidasida</taxon>
        <taxon>Coccidia</taxon>
        <taxon>Eucoccidiorida</taxon>
        <taxon>Eimeriorina</taxon>
        <taxon>Eimeriidae</taxon>
        <taxon>Eimeria</taxon>
    </lineage>
</organism>
<keyword evidence="3" id="KW-1185">Reference proteome</keyword>
<name>U6KTL3_EIMTE</name>
<evidence type="ECO:0000313" key="3">
    <source>
        <dbReference type="Proteomes" id="UP000030747"/>
    </source>
</evidence>
<dbReference type="AlphaFoldDB" id="U6KTL3"/>
<accession>U6KTL3</accession>
<dbReference type="EMBL" id="HG674100">
    <property type="protein sequence ID" value="CDJ38845.1"/>
    <property type="molecule type" value="Genomic_DNA"/>
</dbReference>